<gene>
    <name evidence="8" type="ORF">XPG1_1767</name>
</gene>
<dbReference type="HOGENOM" id="CLU_058392_0_0_6"/>
<organism evidence="8 9">
    <name type="scientific">Xenorhabdus poinarii G6</name>
    <dbReference type="NCBI Taxonomy" id="1354304"/>
    <lineage>
        <taxon>Bacteria</taxon>
        <taxon>Pseudomonadati</taxon>
        <taxon>Pseudomonadota</taxon>
        <taxon>Gammaproteobacteria</taxon>
        <taxon>Enterobacterales</taxon>
        <taxon>Morganellaceae</taxon>
        <taxon>Xenorhabdus</taxon>
    </lineage>
</organism>
<dbReference type="AlphaFoldDB" id="A0A068R2A7"/>
<dbReference type="KEGG" id="xpo:XPG1_1767"/>
<dbReference type="InterPro" id="IPR008966">
    <property type="entry name" value="Adhesion_dom_sf"/>
</dbReference>
<feature type="domain" description="Fimbrial-type adhesion" evidence="6">
    <location>
        <begin position="201"/>
        <end position="337"/>
    </location>
</feature>
<dbReference type="Proteomes" id="UP000032735">
    <property type="component" value="Chromosome"/>
</dbReference>
<evidence type="ECO:0000256" key="4">
    <source>
        <dbReference type="ARBA" id="ARBA00023263"/>
    </source>
</evidence>
<dbReference type="Pfam" id="PF22003">
    <property type="entry name" value="MrkDrd"/>
    <property type="match status" value="1"/>
</dbReference>
<evidence type="ECO:0000256" key="3">
    <source>
        <dbReference type="ARBA" id="ARBA00022729"/>
    </source>
</evidence>
<dbReference type="InterPro" id="IPR054160">
    <property type="entry name" value="MrkD_recept-bd"/>
</dbReference>
<keyword evidence="9" id="KW-1185">Reference proteome</keyword>
<protein>
    <submittedName>
        <fullName evidence="8">Putative fimbrial adhesin</fullName>
    </submittedName>
</protein>
<evidence type="ECO:0000313" key="8">
    <source>
        <dbReference type="EMBL" id="CDG21422.1"/>
    </source>
</evidence>
<evidence type="ECO:0000256" key="5">
    <source>
        <dbReference type="SAM" id="SignalP"/>
    </source>
</evidence>
<sequence length="337" mass="36900">MAKKLKLLLASTFFIGTMSSFDSLANFDSLTNRYCQYSPGFAPGITPVSFGAITIPRDHPIGTTIKEIRLDQVNEAGNIALCNADIKTTWDRPYLRPANYNNDAIYESGVPGVGIRINTWATGYDIDWLPRTADHPFTCRPPQNVSWATQYCGESWGYLTVQLIKIASTTGSGAVRRATLTRAKLGNDLVHTFYLSDTYITTKGCTLSQGIIPVPMGDIKKSDFRGIYSTAGRRDFNIKINCDANVNVGVTLEGTPAFWNHKNIWALDYSDNVTAKGVGLQILYLNRPVSMHDPVVSGSSQSGGDITIPLQAHYIQTDSEIIPGQANATATVTLIYQ</sequence>
<dbReference type="EMBL" id="FO704551">
    <property type="protein sequence ID" value="CDG21422.1"/>
    <property type="molecule type" value="Genomic_DNA"/>
</dbReference>
<evidence type="ECO:0000256" key="1">
    <source>
        <dbReference type="ARBA" id="ARBA00004561"/>
    </source>
</evidence>
<feature type="signal peptide" evidence="5">
    <location>
        <begin position="1"/>
        <end position="25"/>
    </location>
</feature>
<dbReference type="Pfam" id="PF00419">
    <property type="entry name" value="Fimbrial"/>
    <property type="match status" value="1"/>
</dbReference>
<name>A0A068R2A7_9GAMM</name>
<dbReference type="SUPFAM" id="SSF49401">
    <property type="entry name" value="Bacterial adhesins"/>
    <property type="match status" value="1"/>
</dbReference>
<evidence type="ECO:0000256" key="2">
    <source>
        <dbReference type="ARBA" id="ARBA00006671"/>
    </source>
</evidence>
<comment type="subcellular location">
    <subcellularLocation>
        <location evidence="1">Fimbrium</location>
    </subcellularLocation>
</comment>
<evidence type="ECO:0000259" key="6">
    <source>
        <dbReference type="Pfam" id="PF00419"/>
    </source>
</evidence>
<dbReference type="InterPro" id="IPR000259">
    <property type="entry name" value="Adhesion_dom_fimbrial"/>
</dbReference>
<keyword evidence="4" id="KW-0281">Fimbrium</keyword>
<dbReference type="Gene3D" id="2.60.40.1090">
    <property type="entry name" value="Fimbrial-type adhesion domain"/>
    <property type="match status" value="1"/>
</dbReference>
<evidence type="ECO:0000313" key="9">
    <source>
        <dbReference type="Proteomes" id="UP000032735"/>
    </source>
</evidence>
<keyword evidence="3 5" id="KW-0732">Signal</keyword>
<feature type="domain" description="MrkD-like receptor binding" evidence="7">
    <location>
        <begin position="49"/>
        <end position="181"/>
    </location>
</feature>
<dbReference type="PANTHER" id="PTHR33420">
    <property type="entry name" value="FIMBRIAL SUBUNIT ELFA-RELATED"/>
    <property type="match status" value="1"/>
</dbReference>
<proteinExistence type="inferred from homology"/>
<dbReference type="InterPro" id="IPR036937">
    <property type="entry name" value="Adhesion_dom_fimbrial_sf"/>
</dbReference>
<dbReference type="OrthoDB" id="8970968at2"/>
<dbReference type="InterPro" id="IPR050263">
    <property type="entry name" value="Bact_Fimbrial_Adh_Pro"/>
</dbReference>
<dbReference type="Gene3D" id="2.60.40.3310">
    <property type="match status" value="1"/>
</dbReference>
<dbReference type="RefSeq" id="WP_045958622.1">
    <property type="nucleotide sequence ID" value="NZ_FO704551.1"/>
</dbReference>
<dbReference type="GO" id="GO:0009289">
    <property type="term" value="C:pilus"/>
    <property type="evidence" value="ECO:0007669"/>
    <property type="project" value="UniProtKB-SubCell"/>
</dbReference>
<dbReference type="PANTHER" id="PTHR33420:SF3">
    <property type="entry name" value="FIMBRIAL SUBUNIT ELFA"/>
    <property type="match status" value="1"/>
</dbReference>
<dbReference type="STRING" id="1354304.XPG1_1767"/>
<feature type="chain" id="PRO_5001652280" evidence="5">
    <location>
        <begin position="26"/>
        <end position="337"/>
    </location>
</feature>
<accession>A0A068R2A7</accession>
<evidence type="ECO:0000259" key="7">
    <source>
        <dbReference type="Pfam" id="PF22003"/>
    </source>
</evidence>
<reference evidence="8 9" key="1">
    <citation type="submission" date="2013-07" db="EMBL/GenBank/DDBJ databases">
        <authorList>
            <person name="Genoscope - CEA"/>
        </authorList>
    </citation>
    <scope>NUCLEOTIDE SEQUENCE [LARGE SCALE GENOMIC DNA]</scope>
    <source>
        <strain evidence="8 9">G6</strain>
    </source>
</reference>
<dbReference type="GO" id="GO:0043709">
    <property type="term" value="P:cell adhesion involved in single-species biofilm formation"/>
    <property type="evidence" value="ECO:0007669"/>
    <property type="project" value="TreeGrafter"/>
</dbReference>
<comment type="similarity">
    <text evidence="2">Belongs to the fimbrial protein family.</text>
</comment>